<keyword evidence="3" id="KW-1185">Reference proteome</keyword>
<evidence type="ECO:0000313" key="2">
    <source>
        <dbReference type="EMBL" id="EAU69891.1"/>
    </source>
</evidence>
<dbReference type="EMBL" id="CP002271">
    <property type="protein sequence ID" value="ADO75198.1"/>
    <property type="molecule type" value="Genomic_DNA"/>
</dbReference>
<gene>
    <name evidence="1" type="ordered locus">STAUR_7442</name>
    <name evidence="2" type="ORF">STIAU_5562</name>
</gene>
<dbReference type="eggNOG" id="ENOG5031H9J">
    <property type="taxonomic scope" value="Bacteria"/>
</dbReference>
<dbReference type="AlphaFoldDB" id="Q09DW3"/>
<reference evidence="1 3" key="2">
    <citation type="journal article" date="2011" name="Mol. Biol. Evol.">
        <title>Comparative genomic analysis of fruiting body formation in Myxococcales.</title>
        <authorList>
            <person name="Huntley S."/>
            <person name="Hamann N."/>
            <person name="Wegener-Feldbrugge S."/>
            <person name="Treuner-Lange A."/>
            <person name="Kube M."/>
            <person name="Reinhardt R."/>
            <person name="Klages S."/>
            <person name="Muller R."/>
            <person name="Ronning C.M."/>
            <person name="Nierman W.C."/>
            <person name="Sogaard-Andersen L."/>
        </authorList>
    </citation>
    <scope>NUCLEOTIDE SEQUENCE [LARGE SCALE GENOMIC DNA]</scope>
    <source>
        <strain evidence="1 3">DW4/3-1</strain>
    </source>
</reference>
<proteinExistence type="predicted"/>
<evidence type="ECO:0000313" key="4">
    <source>
        <dbReference type="Proteomes" id="UP000032702"/>
    </source>
</evidence>
<sequence>MSIHSSHLKAVIVVGSLFVLEGCGPGSVGDETGGEEATGLATTEQATMSGWTSYTSEEPSYTPIICDQTGLVNGAQCTGEHCDNVRFFCEATLFAVLGASYWSSDFSDENSDATYCKAGHWLTGFKCIGRFCDNVSIQCTAISNFTPKNCTWTGWYSENYGSIYFPSAYYARGMQCRGDYCDEMSYYICQK</sequence>
<reference evidence="2 4" key="1">
    <citation type="submission" date="2006-04" db="EMBL/GenBank/DDBJ databases">
        <authorList>
            <person name="Nierman W.C."/>
        </authorList>
    </citation>
    <scope>NUCLEOTIDE SEQUENCE [LARGE SCALE GENOMIC DNA]</scope>
    <source>
        <strain evidence="2 4">DW4/3-1</strain>
    </source>
</reference>
<dbReference type="Proteomes" id="UP000001351">
    <property type="component" value="Chromosome"/>
</dbReference>
<dbReference type="HOGENOM" id="CLU_1420692_0_0_7"/>
<dbReference type="OrthoDB" id="5513218at2"/>
<name>Q09DW3_STIAD</name>
<dbReference type="RefSeq" id="WP_002609562.1">
    <property type="nucleotide sequence ID" value="NC_014623.1"/>
</dbReference>
<dbReference type="KEGG" id="sur:STAUR_7442"/>
<dbReference type="Proteomes" id="UP000032702">
    <property type="component" value="Unassembled WGS sequence"/>
</dbReference>
<organism evidence="2 4">
    <name type="scientific">Stigmatella aurantiaca (strain DW4/3-1)</name>
    <dbReference type="NCBI Taxonomy" id="378806"/>
    <lineage>
        <taxon>Bacteria</taxon>
        <taxon>Pseudomonadati</taxon>
        <taxon>Myxococcota</taxon>
        <taxon>Myxococcia</taxon>
        <taxon>Myxococcales</taxon>
        <taxon>Cystobacterineae</taxon>
        <taxon>Archangiaceae</taxon>
        <taxon>Stigmatella</taxon>
    </lineage>
</organism>
<evidence type="ECO:0000313" key="3">
    <source>
        <dbReference type="Proteomes" id="UP000001351"/>
    </source>
</evidence>
<accession>Q09DW3</accession>
<evidence type="ECO:0000313" key="1">
    <source>
        <dbReference type="EMBL" id="ADO75198.1"/>
    </source>
</evidence>
<dbReference type="EMBL" id="AAMD01000002">
    <property type="protein sequence ID" value="EAU69891.1"/>
    <property type="molecule type" value="Genomic_DNA"/>
</dbReference>
<protein>
    <submittedName>
        <fullName evidence="2">Uncharacterized protein</fullName>
    </submittedName>
</protein>